<evidence type="ECO:0000313" key="2">
    <source>
        <dbReference type="Proteomes" id="UP000578112"/>
    </source>
</evidence>
<dbReference type="PANTHER" id="PTHR38031:SF1">
    <property type="entry name" value="SULFUR CARRIER PROTEIN CYSO"/>
    <property type="match status" value="1"/>
</dbReference>
<dbReference type="RefSeq" id="WP_184989949.1">
    <property type="nucleotide sequence ID" value="NZ_BOMK01000090.1"/>
</dbReference>
<protein>
    <submittedName>
        <fullName evidence="1">Molybdopterin converting factor small subunit</fullName>
    </submittedName>
</protein>
<dbReference type="PANTHER" id="PTHR38031">
    <property type="entry name" value="SULFUR CARRIER PROTEIN SLR0821-RELATED"/>
    <property type="match status" value="1"/>
</dbReference>
<dbReference type="Gene3D" id="3.10.20.30">
    <property type="match status" value="1"/>
</dbReference>
<comment type="caution">
    <text evidence="1">The sequence shown here is derived from an EMBL/GenBank/DDBJ whole genome shotgun (WGS) entry which is preliminary data.</text>
</comment>
<dbReference type="InterPro" id="IPR052045">
    <property type="entry name" value="Sulfur_Carrier/Prot_Modifier"/>
</dbReference>
<organism evidence="1 2">
    <name type="scientific">Actinoplanes digitatis</name>
    <dbReference type="NCBI Taxonomy" id="1868"/>
    <lineage>
        <taxon>Bacteria</taxon>
        <taxon>Bacillati</taxon>
        <taxon>Actinomycetota</taxon>
        <taxon>Actinomycetes</taxon>
        <taxon>Micromonosporales</taxon>
        <taxon>Micromonosporaceae</taxon>
        <taxon>Actinoplanes</taxon>
    </lineage>
</organism>
<accession>A0A7W7HT11</accession>
<proteinExistence type="predicted"/>
<dbReference type="Pfam" id="PF02597">
    <property type="entry name" value="ThiS"/>
    <property type="match status" value="1"/>
</dbReference>
<dbReference type="InterPro" id="IPR012675">
    <property type="entry name" value="Beta-grasp_dom_sf"/>
</dbReference>
<dbReference type="SUPFAM" id="SSF54285">
    <property type="entry name" value="MoaD/ThiS"/>
    <property type="match status" value="1"/>
</dbReference>
<dbReference type="Proteomes" id="UP000578112">
    <property type="component" value="Unassembled WGS sequence"/>
</dbReference>
<gene>
    <name evidence="1" type="ORF">BJ971_000814</name>
</gene>
<dbReference type="InterPro" id="IPR003749">
    <property type="entry name" value="ThiS/MoaD-like"/>
</dbReference>
<evidence type="ECO:0000313" key="1">
    <source>
        <dbReference type="EMBL" id="MBB4760258.1"/>
    </source>
</evidence>
<dbReference type="EMBL" id="JACHNH010000001">
    <property type="protein sequence ID" value="MBB4760258.1"/>
    <property type="molecule type" value="Genomic_DNA"/>
</dbReference>
<reference evidence="1 2" key="1">
    <citation type="submission" date="2020-08" db="EMBL/GenBank/DDBJ databases">
        <title>Sequencing the genomes of 1000 actinobacteria strains.</title>
        <authorList>
            <person name="Klenk H.-P."/>
        </authorList>
    </citation>
    <scope>NUCLEOTIDE SEQUENCE [LARGE SCALE GENOMIC DNA]</scope>
    <source>
        <strain evidence="1 2">DSM 43149</strain>
    </source>
</reference>
<dbReference type="InterPro" id="IPR016155">
    <property type="entry name" value="Mopterin_synth/thiamin_S_b"/>
</dbReference>
<keyword evidence="2" id="KW-1185">Reference proteome</keyword>
<name>A0A7W7HT11_9ACTN</name>
<dbReference type="AlphaFoldDB" id="A0A7W7HT11"/>
<sequence>MPTLLIPGVLRAEAGGAARLEVTAQGSLGAVLDEVRDRWPRLERRIRDESGTLRRYVNVYVDGEDCRRSGGLATAVPPAAEIQVIPSVAGG</sequence>